<dbReference type="PANTHER" id="PTHR10605">
    <property type="entry name" value="HEPARAN SULFATE SULFOTRANSFERASE"/>
    <property type="match status" value="1"/>
</dbReference>
<dbReference type="InterPro" id="IPR000863">
    <property type="entry name" value="Sulfotransferase_dom"/>
</dbReference>
<dbReference type="SUPFAM" id="SSF52540">
    <property type="entry name" value="P-loop containing nucleoside triphosphate hydrolases"/>
    <property type="match status" value="1"/>
</dbReference>
<dbReference type="GO" id="GO:0008467">
    <property type="term" value="F:[heparan sulfate]-glucosamine 3-sulfotransferase activity"/>
    <property type="evidence" value="ECO:0007669"/>
    <property type="project" value="TreeGrafter"/>
</dbReference>
<dbReference type="InterPro" id="IPR027417">
    <property type="entry name" value="P-loop_NTPase"/>
</dbReference>
<dbReference type="PANTHER" id="PTHR10605:SF65">
    <property type="entry name" value="GH20068P"/>
    <property type="match status" value="1"/>
</dbReference>
<accession>A0A8J1TDA0</accession>
<dbReference type="Gene3D" id="3.40.50.300">
    <property type="entry name" value="P-loop containing nucleotide triphosphate hydrolases"/>
    <property type="match status" value="1"/>
</dbReference>
<dbReference type="EMBL" id="CAIIXF020000011">
    <property type="protein sequence ID" value="CAH1798893.1"/>
    <property type="molecule type" value="Genomic_DNA"/>
</dbReference>
<evidence type="ECO:0000313" key="3">
    <source>
        <dbReference type="EMBL" id="CAH1798893.1"/>
    </source>
</evidence>
<sequence>MPVRIRSAVIVLTVVVVLTFMYSIAVHEFIAFKKVRTNNIIDAAVKRLTADEIQKKYMMDFSVEELESRVQKEREEIDKLPLDIKRHRLPDVIQIGVFKAGTGTTTEWLARHPQIELVKNTDTGFCANSYSYAEYVAHFPEISNDKQIFERAQCYSRQMALYERMAAAYQQRNVKLLIVIRDPIDRLISGYIQSVLEKDKHKSFEEHICCMNGTFQMDNNCKFSTQRSVYVIQLAKWLQAFPRDSIHLVDGDIFAKTPWVELEKIERFLKLDHFYSEDRFPINPENPKFRCFIKYNETEPICMGVDKGRSHPKISEETILKLRKFFKPYNDELFTLAGQRFSWSVNYD</sequence>
<keyword evidence="1" id="KW-0808">Transferase</keyword>
<evidence type="ECO:0000313" key="4">
    <source>
        <dbReference type="Proteomes" id="UP000749559"/>
    </source>
</evidence>
<proteinExistence type="predicted"/>
<comment type="caution">
    <text evidence="3">The sequence shown here is derived from an EMBL/GenBank/DDBJ whole genome shotgun (WGS) entry which is preliminary data.</text>
</comment>
<reference evidence="3" key="1">
    <citation type="submission" date="2022-03" db="EMBL/GenBank/DDBJ databases">
        <authorList>
            <person name="Martin C."/>
        </authorList>
    </citation>
    <scope>NUCLEOTIDE SEQUENCE</scope>
</reference>
<dbReference type="Pfam" id="PF00685">
    <property type="entry name" value="Sulfotransfer_1"/>
    <property type="match status" value="1"/>
</dbReference>
<gene>
    <name evidence="3" type="ORF">OFUS_LOCUS22971</name>
</gene>
<dbReference type="InterPro" id="IPR037359">
    <property type="entry name" value="NST/OST"/>
</dbReference>
<dbReference type="AlphaFoldDB" id="A0A8J1TDA0"/>
<dbReference type="Proteomes" id="UP000749559">
    <property type="component" value="Unassembled WGS sequence"/>
</dbReference>
<protein>
    <submittedName>
        <fullName evidence="3">Uncharacterized protein</fullName>
    </submittedName>
</protein>
<evidence type="ECO:0000256" key="2">
    <source>
        <dbReference type="ARBA" id="ARBA00023180"/>
    </source>
</evidence>
<organism evidence="3 4">
    <name type="scientific">Owenia fusiformis</name>
    <name type="common">Polychaete worm</name>
    <dbReference type="NCBI Taxonomy" id="6347"/>
    <lineage>
        <taxon>Eukaryota</taxon>
        <taxon>Metazoa</taxon>
        <taxon>Spiralia</taxon>
        <taxon>Lophotrochozoa</taxon>
        <taxon>Annelida</taxon>
        <taxon>Polychaeta</taxon>
        <taxon>Sedentaria</taxon>
        <taxon>Canalipalpata</taxon>
        <taxon>Sabellida</taxon>
        <taxon>Oweniida</taxon>
        <taxon>Oweniidae</taxon>
        <taxon>Owenia</taxon>
    </lineage>
</organism>
<keyword evidence="4" id="KW-1185">Reference proteome</keyword>
<name>A0A8J1TDA0_OWEFU</name>
<evidence type="ECO:0000256" key="1">
    <source>
        <dbReference type="ARBA" id="ARBA00022679"/>
    </source>
</evidence>
<keyword evidence="2" id="KW-0325">Glycoprotein</keyword>
<dbReference type="OrthoDB" id="6103378at2759"/>